<name>A0A327YAK7_9BACL</name>
<accession>A0A327YAK7</accession>
<comment type="caution">
    <text evidence="1">The sequence shown here is derived from an EMBL/GenBank/DDBJ whole genome shotgun (WGS) entry which is preliminary data.</text>
</comment>
<organism evidence="1 2">
    <name type="scientific">Paranoxybacillus vitaminiphilus</name>
    <dbReference type="NCBI Taxonomy" id="581036"/>
    <lineage>
        <taxon>Bacteria</taxon>
        <taxon>Bacillati</taxon>
        <taxon>Bacillota</taxon>
        <taxon>Bacilli</taxon>
        <taxon>Bacillales</taxon>
        <taxon>Anoxybacillaceae</taxon>
        <taxon>Paranoxybacillus</taxon>
    </lineage>
</organism>
<evidence type="ECO:0000313" key="2">
    <source>
        <dbReference type="Proteomes" id="UP000248555"/>
    </source>
</evidence>
<keyword evidence="2" id="KW-1185">Reference proteome</keyword>
<dbReference type="AlphaFoldDB" id="A0A327YAK7"/>
<dbReference type="InterPro" id="IPR019618">
    <property type="entry name" value="Spore_germination_GerPA"/>
</dbReference>
<evidence type="ECO:0000313" key="1">
    <source>
        <dbReference type="EMBL" id="RAK18188.1"/>
    </source>
</evidence>
<dbReference type="OrthoDB" id="2934210at2"/>
<dbReference type="RefSeq" id="WP_111645735.1">
    <property type="nucleotide sequence ID" value="NZ_QLMH01000011.1"/>
</dbReference>
<protein>
    <submittedName>
        <fullName evidence="1">Spore germination protein GerPA/GerPF</fullName>
    </submittedName>
</protein>
<dbReference type="Proteomes" id="UP000248555">
    <property type="component" value="Unassembled WGS sequence"/>
</dbReference>
<dbReference type="Pfam" id="PF10676">
    <property type="entry name" value="gerPA"/>
    <property type="match status" value="1"/>
</dbReference>
<dbReference type="EMBL" id="QLMH01000011">
    <property type="protein sequence ID" value="RAK18188.1"/>
    <property type="molecule type" value="Genomic_DNA"/>
</dbReference>
<reference evidence="1 2" key="1">
    <citation type="submission" date="2018-06" db="EMBL/GenBank/DDBJ databases">
        <title>Genomic Encyclopedia of Type Strains, Phase III (KMG-III): the genomes of soil and plant-associated and newly described type strains.</title>
        <authorList>
            <person name="Whitman W."/>
        </authorList>
    </citation>
    <scope>NUCLEOTIDE SEQUENCE [LARGE SCALE GENOMIC DNA]</scope>
    <source>
        <strain evidence="1 2">CGMCC 1.8979</strain>
    </source>
</reference>
<sequence length="80" mass="8435">MPSMINIYLIKINNISNNGSVNIGETLNNAPTANSKLQGQNSSYGDLSPTTAGMENVFIDPDVNDLGDIANPANVNAIQD</sequence>
<proteinExistence type="predicted"/>
<gene>
    <name evidence="1" type="ORF">B0I26_1115</name>
</gene>